<reference evidence="6" key="1">
    <citation type="submission" date="2023-01" db="EMBL/GenBank/DDBJ databases">
        <title>The diversity of Class Acidimicrobiia in South China Sea sediment environments and the proposal of Iamia marina sp. nov., a novel species of the genus Iamia.</title>
        <authorList>
            <person name="He Y."/>
            <person name="Tian X."/>
        </authorList>
    </citation>
    <scope>NUCLEOTIDE SEQUENCE</scope>
    <source>
        <strain evidence="6">DSM 19957</strain>
    </source>
</reference>
<evidence type="ECO:0000259" key="5">
    <source>
        <dbReference type="PROSITE" id="PS52004"/>
    </source>
</evidence>
<dbReference type="InterPro" id="IPR016036">
    <property type="entry name" value="Malonyl_transacylase_ACP-bd"/>
</dbReference>
<dbReference type="SUPFAM" id="SSF47336">
    <property type="entry name" value="ACP-like"/>
    <property type="match status" value="2"/>
</dbReference>
<evidence type="ECO:0000313" key="7">
    <source>
        <dbReference type="Proteomes" id="UP001216390"/>
    </source>
</evidence>
<dbReference type="PANTHER" id="PTHR43074:SF1">
    <property type="entry name" value="BETA-KETOACYL SYNTHASE FAMILY PROTEIN-RELATED"/>
    <property type="match status" value="1"/>
</dbReference>
<keyword evidence="3" id="KW-0808">Transferase</keyword>
<dbReference type="Pfam" id="PF08659">
    <property type="entry name" value="KR"/>
    <property type="match status" value="1"/>
</dbReference>
<dbReference type="Gene3D" id="3.30.70.250">
    <property type="entry name" value="Malonyl-CoA ACP transacylase, ACP-binding"/>
    <property type="match status" value="1"/>
</dbReference>
<evidence type="ECO:0000313" key="6">
    <source>
        <dbReference type="EMBL" id="WCO67587.1"/>
    </source>
</evidence>
<feature type="domain" description="Ketosynthase family 3 (KS3)" evidence="5">
    <location>
        <begin position="677"/>
        <end position="1119"/>
    </location>
</feature>
<organism evidence="6 7">
    <name type="scientific">Iamia majanohamensis</name>
    <dbReference type="NCBI Taxonomy" id="467976"/>
    <lineage>
        <taxon>Bacteria</taxon>
        <taxon>Bacillati</taxon>
        <taxon>Actinomycetota</taxon>
        <taxon>Acidimicrobiia</taxon>
        <taxon>Acidimicrobiales</taxon>
        <taxon>Iamiaceae</taxon>
        <taxon>Iamia</taxon>
    </lineage>
</organism>
<gene>
    <name evidence="6" type="ORF">PO878_02485</name>
</gene>
<dbReference type="SMART" id="SM00827">
    <property type="entry name" value="PKS_AT"/>
    <property type="match status" value="1"/>
</dbReference>
<dbReference type="SUPFAM" id="SSF52151">
    <property type="entry name" value="FabD/lysophospholipase-like"/>
    <property type="match status" value="1"/>
</dbReference>
<dbReference type="InterPro" id="IPR016035">
    <property type="entry name" value="Acyl_Trfase/lysoPLipase"/>
</dbReference>
<dbReference type="InterPro" id="IPR009081">
    <property type="entry name" value="PP-bd_ACP"/>
</dbReference>
<dbReference type="CDD" id="cd00833">
    <property type="entry name" value="PKS"/>
    <property type="match status" value="1"/>
</dbReference>
<proteinExistence type="predicted"/>
<dbReference type="InterPro" id="IPR052568">
    <property type="entry name" value="PKS-FAS_Synthase"/>
</dbReference>
<keyword evidence="1" id="KW-0596">Phosphopantetheine</keyword>
<dbReference type="InterPro" id="IPR018201">
    <property type="entry name" value="Ketoacyl_synth_AS"/>
</dbReference>
<dbReference type="RefSeq" id="WP_272737108.1">
    <property type="nucleotide sequence ID" value="NZ_CP116942.1"/>
</dbReference>
<dbReference type="InterPro" id="IPR020841">
    <property type="entry name" value="PKS_Beta-ketoAc_synthase_dom"/>
</dbReference>
<dbReference type="InterPro" id="IPR014030">
    <property type="entry name" value="Ketoacyl_synth_N"/>
</dbReference>
<dbReference type="PROSITE" id="PS52004">
    <property type="entry name" value="KS3_2"/>
    <property type="match status" value="1"/>
</dbReference>
<dbReference type="SMART" id="SM00825">
    <property type="entry name" value="PKS_KS"/>
    <property type="match status" value="1"/>
</dbReference>
<dbReference type="Gene3D" id="3.40.50.720">
    <property type="entry name" value="NAD(P)-binding Rossmann-like Domain"/>
    <property type="match status" value="1"/>
</dbReference>
<dbReference type="PROSITE" id="PS00606">
    <property type="entry name" value="KS3_1"/>
    <property type="match status" value="1"/>
</dbReference>
<dbReference type="GO" id="GO:0004315">
    <property type="term" value="F:3-oxoacyl-[acyl-carrier-protein] synthase activity"/>
    <property type="evidence" value="ECO:0007669"/>
    <property type="project" value="InterPro"/>
</dbReference>
<dbReference type="InterPro" id="IPR036291">
    <property type="entry name" value="NAD(P)-bd_dom_sf"/>
</dbReference>
<dbReference type="InterPro" id="IPR013968">
    <property type="entry name" value="PKS_KR"/>
</dbReference>
<dbReference type="Gene3D" id="3.20.20.70">
    <property type="entry name" value="Aldolase class I"/>
    <property type="match status" value="2"/>
</dbReference>
<dbReference type="SUPFAM" id="SSF51735">
    <property type="entry name" value="NAD(P)-binding Rossmann-fold domains"/>
    <property type="match status" value="2"/>
</dbReference>
<protein>
    <submittedName>
        <fullName evidence="6">SDR family NAD(P)-dependent oxidoreductase</fullName>
    </submittedName>
</protein>
<dbReference type="InterPro" id="IPR001227">
    <property type="entry name" value="Ac_transferase_dom_sf"/>
</dbReference>
<dbReference type="InterPro" id="IPR057326">
    <property type="entry name" value="KR_dom"/>
</dbReference>
<keyword evidence="2" id="KW-0597">Phosphoprotein</keyword>
<evidence type="ECO:0000256" key="2">
    <source>
        <dbReference type="ARBA" id="ARBA00022553"/>
    </source>
</evidence>
<dbReference type="InterPro" id="IPR014031">
    <property type="entry name" value="Ketoacyl_synth_C"/>
</dbReference>
<dbReference type="PANTHER" id="PTHR43074">
    <property type="entry name" value="OMEGA-3 POLYUNSATURATED FATTY ACID SYNTHASE PFAB-RELATED"/>
    <property type="match status" value="1"/>
</dbReference>
<evidence type="ECO:0000256" key="1">
    <source>
        <dbReference type="ARBA" id="ARBA00022450"/>
    </source>
</evidence>
<dbReference type="GO" id="GO:0006633">
    <property type="term" value="P:fatty acid biosynthetic process"/>
    <property type="evidence" value="ECO:0007669"/>
    <property type="project" value="InterPro"/>
</dbReference>
<dbReference type="Gene3D" id="1.10.1200.10">
    <property type="entry name" value="ACP-like"/>
    <property type="match status" value="2"/>
</dbReference>
<dbReference type="InterPro" id="IPR013785">
    <property type="entry name" value="Aldolase_TIM"/>
</dbReference>
<dbReference type="EMBL" id="CP116942">
    <property type="protein sequence ID" value="WCO67587.1"/>
    <property type="molecule type" value="Genomic_DNA"/>
</dbReference>
<keyword evidence="7" id="KW-1185">Reference proteome</keyword>
<sequence length="2402" mass="245554">MGTSHTTRPEAAPALVIASDPVGRANPDLVVAATRAGAVGLLDLRSGPPGPGGGDAVRRADPALVGLRIGLGDVDGLTDGLTTVPEARGPVVVAARAAALDEVRAGIAAVVAAADGREVLAEVTDRTAAVAAVEAGATGVLGVGSEAGGRIGEVESSILLQQLRADLDPAVPVWAWGGIGLHSAAAAVAGGAAGVVLDGQLALVRESALGDEARAAVAAMDGSETRVVGGHRLFTRPDLEVATLPDTTTPEEVAARVGPDLRDDLLPIGADGAAAESFARRFGTVGGVVQAVTTAVRSHLEAARTHQPLASGHGVAASHGTRHPLAQGPMTRVSDRAAFAASVAEGGALPFLALALMGGSEVRDLLTETAERLGDRPWGVGILGFVPPEVREAQLEAVHDVAPPVALIAGGRPSQARPLEDAGIATYLHVPSPGLLDRFLKDGARRFVFEGRECGGHVGPRSSFSLWDAQIERLLADDDPSSLHVLLAGGIHDARSGAMAATAAAPLAARGAHVGALMGTAYLFTPEAVAGGAITPTFQEVAVGCTRTVLLETAPGHATRCVETDYVRAFRARRDDLEAEGVEAQARWAELETLNLGRLRMASKGLTRDGDHLVELDDAAQRRDGMFMIGEVATVHCEVSSVEQLHRSVSEGSVDVVEAVAGTAPVRAVDRPEGPAPLDVAVVGMASFFPGAPDADAFWANVVGGVNSITEVPAERWDVDTYYDPEAVTRDAGRKTPSRWGGFLDRIGFDPLAYGIPPASLAAVEPVQLLSLEVAARALADAGYATREFDRDRASVVFGAESGNDLAGAYGFRAYFPSVLGDLPPELDAHLPAYTEDSFPGVLTNVIAGRIANRLDLGGVNYTLDAACASSLAAVDAAAKELVSGSSDLVVCGGADLHNGLNDYLLFASVHALSPTGQCRTFDRDADGIALGEGIAAVILKRRADAERDGDRIYAVLDAVAGSSDGRHLGLTAPRKEGQQRAVTRALARSGRSAAEIGLVEAHGTGTVVGDRTELATLTELYAAEGSAPGSAVVGSVKSQIGHTKCAAGLAGLIKAVRAVHHGVLPPTLNVVDPNPYWDPATSPFRLLDTARPWLDDERRAAVSAFGFGGTNFHAIVSAAEAEVAPHGLDRWPAELVLVRGASAEEARTRTAELADLVDRIVEADPRGQRHRLRDVARTACAAGEGPVRTAVVASDLADLAAGLRAALAGTDRPGVFVAGPEVDEAAPPTVAFLYPGQGSQRPGMLGDLFVAFPQLRDVLRTGRRWVELMLPPAAFGKEARAAQREALTATQVAQPTLGMAALAMTRLLGQVGVAPAMAGGHSYGELAALAAAGAFDDATLLDLSRTRGEAITEAIAASGGDAGAMAAVRLDRAALEGRLDAWPGVVVANHNGPTQAVLSGPTAAVEAAVEALTAEGTKAKLLPVACAFHSPLVASAGSQLRDAVHRAEVGELAFPVWSNVTAAPYRDASEVPDLLGRQVAEGVRFVDQVEAMYEAGARVFVEAGPGRVLTQQVADVLGDRPHHMVATDVAGEAGLPRFLLALAELAALGVPVDASPLFAGRARLLSTRALPAPTPGWEVDGMLTRTADGRPVAGGLQPADTMPTLSLGALGGAPPSAGADQAVLEYLRSVRELVAAERDVMLGYLGAPVTASPSLGPVEGASPAALVATATPAADDQGAAPTRAARPTGDALLTVVLELVSDRTGYPVDMLDPDLDLEADLSIDSIKRIEIIGELAEAIGLGAAGDAIDESVVEELAALKSLRAIVTWIDASADLLGAPDAVPAPPASAAARPTGDALLTVVLELVSDRTGYPVDMLDPDLDLEADLSIDSIKRIEIIGELAEAIGLGAAGNAIDESVVEELAALKSLRAIVTWIDASADDPGAGEAPEAAPAADDEGAPDGPPVPPGALRHEVELVDLGPVADPADLGGQRVALVVPAGPDRDRGPATLAGLLETALAGRGARPEVVEVAADDAEAAHAALGAVDAVVVLTDLDPGTDARDAFAAVAAAALGAPRRLLGVVRSGGATGLAGLLKAVHREAPATRVRAVEVDPDTWPVDPDDLTAALVAELADDRGPVEVVWRDGRRRARRVVARDLDGEGDGDGLSLGDGAVVLVTGGARGITASVATALGAATGCRLVLVGSSPLPGPEDPRLAEAADAPALRQAIVGLGEVTSLPEVEAAVRRTLADRQIRATLAGLAEAGVEVEYHSLDVRDGAGLTALVAEVVARHGRLDGIVHGAGILDDHLLADKDPEAFARVFATKVDPARALLAAAPDSTRFVVLFGSISGVFGNRGQTDYGAANDALDRLAEGANRAGRRVVAVDWGPWAGGGMVSPELEREYARRGIGLVDPSEGVAALLAELAAGDGAPQVVVMRSTPEALDPDGAAALAAAGLPVAGA</sequence>
<evidence type="ECO:0000256" key="3">
    <source>
        <dbReference type="ARBA" id="ARBA00022679"/>
    </source>
</evidence>
<dbReference type="SUPFAM" id="SSF53901">
    <property type="entry name" value="Thiolase-like"/>
    <property type="match status" value="1"/>
</dbReference>
<dbReference type="Gene3D" id="3.40.47.10">
    <property type="match status" value="1"/>
</dbReference>
<dbReference type="Gene3D" id="3.40.366.10">
    <property type="entry name" value="Malonyl-Coenzyme A Acyl Carrier Protein, domain 2"/>
    <property type="match status" value="1"/>
</dbReference>
<dbReference type="InterPro" id="IPR036736">
    <property type="entry name" value="ACP-like_sf"/>
</dbReference>
<dbReference type="SUPFAM" id="SSF55048">
    <property type="entry name" value="Probable ACP-binding domain of malonyl-CoA ACP transacylase"/>
    <property type="match status" value="1"/>
</dbReference>
<dbReference type="SUPFAM" id="SSF51412">
    <property type="entry name" value="Inosine monophosphate dehydrogenase (IMPDH)"/>
    <property type="match status" value="2"/>
</dbReference>
<dbReference type="Pfam" id="PF02801">
    <property type="entry name" value="Ketoacyl-synt_C"/>
    <property type="match status" value="1"/>
</dbReference>
<dbReference type="SMART" id="SM00822">
    <property type="entry name" value="PKS_KR"/>
    <property type="match status" value="1"/>
</dbReference>
<dbReference type="KEGG" id="ima:PO878_02485"/>
<accession>A0AAE9Y6R6</accession>
<feature type="region of interest" description="Disordered" evidence="4">
    <location>
        <begin position="1881"/>
        <end position="1910"/>
    </location>
</feature>
<dbReference type="InterPro" id="IPR016039">
    <property type="entry name" value="Thiolase-like"/>
</dbReference>
<dbReference type="Pfam" id="PF00550">
    <property type="entry name" value="PP-binding"/>
    <property type="match status" value="2"/>
</dbReference>
<feature type="compositionally biased region" description="Low complexity" evidence="4">
    <location>
        <begin position="1881"/>
        <end position="1894"/>
    </location>
</feature>
<name>A0AAE9Y6R6_9ACTN</name>
<dbReference type="Pfam" id="PF00698">
    <property type="entry name" value="Acyl_transf_1"/>
    <property type="match status" value="1"/>
</dbReference>
<dbReference type="InterPro" id="IPR014043">
    <property type="entry name" value="Acyl_transferase_dom"/>
</dbReference>
<dbReference type="Pfam" id="PF00109">
    <property type="entry name" value="ketoacyl-synt"/>
    <property type="match status" value="1"/>
</dbReference>
<evidence type="ECO:0000256" key="4">
    <source>
        <dbReference type="SAM" id="MobiDB-lite"/>
    </source>
</evidence>
<dbReference type="Proteomes" id="UP001216390">
    <property type="component" value="Chromosome"/>
</dbReference>